<organism evidence="2">
    <name type="scientific">Streptomyces sp. NBC_00003</name>
    <dbReference type="NCBI Taxonomy" id="2903608"/>
    <lineage>
        <taxon>Bacteria</taxon>
        <taxon>Bacillati</taxon>
        <taxon>Actinomycetota</taxon>
        <taxon>Actinomycetes</taxon>
        <taxon>Kitasatosporales</taxon>
        <taxon>Streptomycetaceae</taxon>
        <taxon>Streptomyces</taxon>
    </lineage>
</organism>
<name>A0AAU2V353_9ACTN</name>
<dbReference type="EMBL" id="CP108318">
    <property type="protein sequence ID" value="WTW61456.1"/>
    <property type="molecule type" value="Genomic_DNA"/>
</dbReference>
<reference evidence="2" key="1">
    <citation type="submission" date="2022-10" db="EMBL/GenBank/DDBJ databases">
        <title>The complete genomes of actinobacterial strains from the NBC collection.</title>
        <authorList>
            <person name="Joergensen T.S."/>
            <person name="Alvarez Arevalo M."/>
            <person name="Sterndorff E.B."/>
            <person name="Faurdal D."/>
            <person name="Vuksanovic O."/>
            <person name="Mourched A.-S."/>
            <person name="Charusanti P."/>
            <person name="Shaw S."/>
            <person name="Blin K."/>
            <person name="Weber T."/>
        </authorList>
    </citation>
    <scope>NUCLEOTIDE SEQUENCE</scope>
    <source>
        <strain evidence="2">NBC_00003</strain>
    </source>
</reference>
<protein>
    <submittedName>
        <fullName evidence="2">NERD domain-containing protein</fullName>
    </submittedName>
</protein>
<accession>A0AAU2V353</accession>
<dbReference type="AlphaFoldDB" id="A0AAU2V353"/>
<gene>
    <name evidence="2" type="ORF">OG549_12775</name>
</gene>
<evidence type="ECO:0000313" key="2">
    <source>
        <dbReference type="EMBL" id="WTW61456.1"/>
    </source>
</evidence>
<dbReference type="InterPro" id="IPR011528">
    <property type="entry name" value="NERD"/>
</dbReference>
<dbReference type="Pfam" id="PF08378">
    <property type="entry name" value="NERD"/>
    <property type="match status" value="1"/>
</dbReference>
<feature type="domain" description="NERD" evidence="1">
    <location>
        <begin position="117"/>
        <end position="170"/>
    </location>
</feature>
<sequence length="267" mass="29150">MAGLRVTPVHRHGQARLYVSLPDGRSVAWYDRDTGRVSLLLDDRRDEVLAALRPYAVGELIVGPPPVPSPADLVRLSLHPDDDLAPNRPGEALLTELERHGPQHRFRTDPRRRELAAQQLAGAALDRLEGAGWRVLHSVPLPGEARIDHLLVGPAGVLTVRSLSAKGHRVRIADPLVTVGRAASVPYLRDARHEAERASLALAAAVRPVLVLVGAERVELGPPGVRGVSVLKDSEIPDLARLGGVLKPADVESLYWTARDRRTWRRV</sequence>
<evidence type="ECO:0000259" key="1">
    <source>
        <dbReference type="Pfam" id="PF08378"/>
    </source>
</evidence>
<proteinExistence type="predicted"/>